<proteinExistence type="predicted"/>
<keyword evidence="1" id="KW-0732">Signal</keyword>
<dbReference type="EMBL" id="JAENIJ010000019">
    <property type="protein sequence ID" value="MBK1883292.1"/>
    <property type="molecule type" value="Genomic_DNA"/>
</dbReference>
<evidence type="ECO:0000313" key="3">
    <source>
        <dbReference type="EMBL" id="MBK1883292.1"/>
    </source>
</evidence>
<dbReference type="Gene3D" id="3.40.33.10">
    <property type="entry name" value="CAP"/>
    <property type="match status" value="1"/>
</dbReference>
<feature type="domain" description="SCP" evidence="2">
    <location>
        <begin position="49"/>
        <end position="173"/>
    </location>
</feature>
<feature type="signal peptide" evidence="1">
    <location>
        <begin position="1"/>
        <end position="21"/>
    </location>
</feature>
<dbReference type="AlphaFoldDB" id="A0A934S6U1"/>
<dbReference type="InterPro" id="IPR035940">
    <property type="entry name" value="CAP_sf"/>
</dbReference>
<comment type="caution">
    <text evidence="3">The sequence shown here is derived from an EMBL/GenBank/DDBJ whole genome shotgun (WGS) entry which is preliminary data.</text>
</comment>
<gene>
    <name evidence="3" type="ORF">JIN85_12770</name>
</gene>
<dbReference type="RefSeq" id="WP_200271264.1">
    <property type="nucleotide sequence ID" value="NZ_JAENIJ010000019.1"/>
</dbReference>
<keyword evidence="4" id="KW-1185">Reference proteome</keyword>
<dbReference type="InterPro" id="IPR014044">
    <property type="entry name" value="CAP_dom"/>
</dbReference>
<protein>
    <submittedName>
        <fullName evidence="3">CAP domain-containing protein</fullName>
    </submittedName>
</protein>
<dbReference type="Pfam" id="PF00188">
    <property type="entry name" value="CAP"/>
    <property type="match status" value="1"/>
</dbReference>
<feature type="chain" id="PRO_5037565165" evidence="1">
    <location>
        <begin position="22"/>
        <end position="182"/>
    </location>
</feature>
<name>A0A934S6U1_9BACT</name>
<dbReference type="PANTHER" id="PTHR31157">
    <property type="entry name" value="SCP DOMAIN-CONTAINING PROTEIN"/>
    <property type="match status" value="1"/>
</dbReference>
<dbReference type="SUPFAM" id="SSF55797">
    <property type="entry name" value="PR-1-like"/>
    <property type="match status" value="1"/>
</dbReference>
<accession>A0A934S6U1</accession>
<reference evidence="3" key="1">
    <citation type="submission" date="2021-01" db="EMBL/GenBank/DDBJ databases">
        <title>Modified the classification status of verrucomicrobia.</title>
        <authorList>
            <person name="Feng X."/>
        </authorList>
    </citation>
    <scope>NUCLEOTIDE SEQUENCE</scope>
    <source>
        <strain evidence="3">KCTC 22041</strain>
    </source>
</reference>
<dbReference type="Proteomes" id="UP000603141">
    <property type="component" value="Unassembled WGS sequence"/>
</dbReference>
<evidence type="ECO:0000259" key="2">
    <source>
        <dbReference type="Pfam" id="PF00188"/>
    </source>
</evidence>
<dbReference type="PANTHER" id="PTHR31157:SF1">
    <property type="entry name" value="SCP DOMAIN-CONTAINING PROTEIN"/>
    <property type="match status" value="1"/>
</dbReference>
<evidence type="ECO:0000256" key="1">
    <source>
        <dbReference type="SAM" id="SignalP"/>
    </source>
</evidence>
<sequence length="182" mass="20312">MNIKRLSVLLATLTLSVVEWSCSPAQIFSSTPVAQQADRGESVEAALFREVNAWRTAHGVKPLQRHSGLDQLAREHSEFLRRNRGDFDKKWKKLSHADFDDRARIAQKNYQLGAFGENVVTAYSSGSSPAKQLLGLWVDSRPHARNMKAKWWTQTGIGVVVDSDGALFATQIFATEKPGMSR</sequence>
<dbReference type="CDD" id="cd05379">
    <property type="entry name" value="CAP_bacterial"/>
    <property type="match status" value="1"/>
</dbReference>
<organism evidence="3 4">
    <name type="scientific">Luteolibacter pohnpeiensis</name>
    <dbReference type="NCBI Taxonomy" id="454153"/>
    <lineage>
        <taxon>Bacteria</taxon>
        <taxon>Pseudomonadati</taxon>
        <taxon>Verrucomicrobiota</taxon>
        <taxon>Verrucomicrobiia</taxon>
        <taxon>Verrucomicrobiales</taxon>
        <taxon>Verrucomicrobiaceae</taxon>
        <taxon>Luteolibacter</taxon>
    </lineage>
</organism>
<evidence type="ECO:0000313" key="4">
    <source>
        <dbReference type="Proteomes" id="UP000603141"/>
    </source>
</evidence>